<name>A0A819VG36_9BILA</name>
<accession>A0A819VG36</accession>
<gene>
    <name evidence="1" type="ORF">OKA104_LOCUS36100</name>
</gene>
<dbReference type="EMBL" id="CAJOAY010005480">
    <property type="protein sequence ID" value="CAF4109055.1"/>
    <property type="molecule type" value="Genomic_DNA"/>
</dbReference>
<protein>
    <submittedName>
        <fullName evidence="1">Uncharacterized protein</fullName>
    </submittedName>
</protein>
<feature type="non-terminal residue" evidence="1">
    <location>
        <position position="1"/>
    </location>
</feature>
<organism evidence="1 2">
    <name type="scientific">Adineta steineri</name>
    <dbReference type="NCBI Taxonomy" id="433720"/>
    <lineage>
        <taxon>Eukaryota</taxon>
        <taxon>Metazoa</taxon>
        <taxon>Spiralia</taxon>
        <taxon>Gnathifera</taxon>
        <taxon>Rotifera</taxon>
        <taxon>Eurotatoria</taxon>
        <taxon>Bdelloidea</taxon>
        <taxon>Adinetida</taxon>
        <taxon>Adinetidae</taxon>
        <taxon>Adineta</taxon>
    </lineage>
</organism>
<evidence type="ECO:0000313" key="2">
    <source>
        <dbReference type="Proteomes" id="UP000663881"/>
    </source>
</evidence>
<dbReference type="Proteomes" id="UP000663881">
    <property type="component" value="Unassembled WGS sequence"/>
</dbReference>
<comment type="caution">
    <text evidence="1">The sequence shown here is derived from an EMBL/GenBank/DDBJ whole genome shotgun (WGS) entry which is preliminary data.</text>
</comment>
<reference evidence="1" key="1">
    <citation type="submission" date="2021-02" db="EMBL/GenBank/DDBJ databases">
        <authorList>
            <person name="Nowell W R."/>
        </authorList>
    </citation>
    <scope>NUCLEOTIDE SEQUENCE</scope>
</reference>
<proteinExistence type="predicted"/>
<sequence>LRTLTSGQADFTLAIDGYEPVLNL</sequence>
<dbReference type="AlphaFoldDB" id="A0A819VG36"/>
<evidence type="ECO:0000313" key="1">
    <source>
        <dbReference type="EMBL" id="CAF4109055.1"/>
    </source>
</evidence>